<evidence type="ECO:0000313" key="1">
    <source>
        <dbReference type="EMBL" id="KAJ3831338.1"/>
    </source>
</evidence>
<dbReference type="AlphaFoldDB" id="A0AA38NVD3"/>
<dbReference type="EMBL" id="MU807564">
    <property type="protein sequence ID" value="KAJ3831338.1"/>
    <property type="molecule type" value="Genomic_DNA"/>
</dbReference>
<comment type="caution">
    <text evidence="1">The sequence shown here is derived from an EMBL/GenBank/DDBJ whole genome shotgun (WGS) entry which is preliminary data.</text>
</comment>
<reference evidence="1" key="1">
    <citation type="submission" date="2022-08" db="EMBL/GenBank/DDBJ databases">
        <authorList>
            <consortium name="DOE Joint Genome Institute"/>
            <person name="Min B."/>
            <person name="Riley R."/>
            <person name="Sierra-Patev S."/>
            <person name="Naranjo-Ortiz M."/>
            <person name="Looney B."/>
            <person name="Konkel Z."/>
            <person name="Slot J.C."/>
            <person name="Sakamoto Y."/>
            <person name="Steenwyk J.L."/>
            <person name="Rokas A."/>
            <person name="Carro J."/>
            <person name="Camarero S."/>
            <person name="Ferreira P."/>
            <person name="Molpeceres G."/>
            <person name="Ruiz-Duenas F.J."/>
            <person name="Serrano A."/>
            <person name="Henrissat B."/>
            <person name="Drula E."/>
            <person name="Hughes K.W."/>
            <person name="Mata J.L."/>
            <person name="Ishikawa N.K."/>
            <person name="Vargas-Isla R."/>
            <person name="Ushijima S."/>
            <person name="Smith C.A."/>
            <person name="Ahrendt S."/>
            <person name="Andreopoulos W."/>
            <person name="He G."/>
            <person name="Labutti K."/>
            <person name="Lipzen A."/>
            <person name="Ng V."/>
            <person name="Sandor L."/>
            <person name="Barry K."/>
            <person name="Martinez A.T."/>
            <person name="Xiao Y."/>
            <person name="Gibbons J.G."/>
            <person name="Terashima K."/>
            <person name="Hibbett D.S."/>
            <person name="Grigoriev I.V."/>
        </authorList>
    </citation>
    <scope>NUCLEOTIDE SEQUENCE</scope>
    <source>
        <strain evidence="1">TFB9207</strain>
    </source>
</reference>
<proteinExistence type="predicted"/>
<name>A0AA38NVD3_9AGAR</name>
<gene>
    <name evidence="1" type="ORF">F5878DRAFT_676108</name>
</gene>
<evidence type="ECO:0000313" key="2">
    <source>
        <dbReference type="Proteomes" id="UP001163846"/>
    </source>
</evidence>
<protein>
    <submittedName>
        <fullName evidence="1">Uncharacterized protein</fullName>
    </submittedName>
</protein>
<accession>A0AA38NVD3</accession>
<keyword evidence="2" id="KW-1185">Reference proteome</keyword>
<organism evidence="1 2">
    <name type="scientific">Lentinula raphanica</name>
    <dbReference type="NCBI Taxonomy" id="153919"/>
    <lineage>
        <taxon>Eukaryota</taxon>
        <taxon>Fungi</taxon>
        <taxon>Dikarya</taxon>
        <taxon>Basidiomycota</taxon>
        <taxon>Agaricomycotina</taxon>
        <taxon>Agaricomycetes</taxon>
        <taxon>Agaricomycetidae</taxon>
        <taxon>Agaricales</taxon>
        <taxon>Marasmiineae</taxon>
        <taxon>Omphalotaceae</taxon>
        <taxon>Lentinula</taxon>
    </lineage>
</organism>
<sequence length="142" mass="15886">MQNGPQALAHLLCIKPTATGGELTVPSQSKFNPAHHITQTGTIHDFLITSDRRHLKFHIPWSKTTREQGANVIALSNITALCPCEAFELHWSWNQAVPDGFSLFAFIDEHGTPRHMTKSKFLKFITSIWNSAGMKHVLGHSF</sequence>
<dbReference type="Proteomes" id="UP001163846">
    <property type="component" value="Unassembled WGS sequence"/>
</dbReference>